<dbReference type="CDD" id="cd19941">
    <property type="entry name" value="TIL"/>
    <property type="match status" value="1"/>
</dbReference>
<dbReference type="InterPro" id="IPR051368">
    <property type="entry name" value="SerProtInhib-TIL_Domain"/>
</dbReference>
<evidence type="ECO:0000256" key="1">
    <source>
        <dbReference type="ARBA" id="ARBA00022690"/>
    </source>
</evidence>
<dbReference type="EnsemblMetazoa" id="ACHR007751-RA">
    <property type="protein sequence ID" value="ACHR007751-PA"/>
    <property type="gene ID" value="ACHR007751"/>
</dbReference>
<dbReference type="Pfam" id="PF01826">
    <property type="entry name" value="TIL"/>
    <property type="match status" value="1"/>
</dbReference>
<proteinExistence type="predicted"/>
<protein>
    <submittedName>
        <fullName evidence="6">TIL domain-containing protein</fullName>
    </submittedName>
</protein>
<keyword evidence="7" id="KW-1185">Reference proteome</keyword>
<accession>A0A182KAG4</accession>
<sequence>MARQVLALLVLIGCVAAITLAEKSAGDDVQIETGPSTAEHSNSNTTEPNTMEPSTTTTSEPDVEEEELPPPKVVCTDPREVYNECGSSCDDRTCENMRRGDIQCTKQCVEGCFCRTGYANSSGQRICSESRRVTKDNG</sequence>
<feature type="compositionally biased region" description="Low complexity" evidence="3">
    <location>
        <begin position="45"/>
        <end position="60"/>
    </location>
</feature>
<reference evidence="6" key="2">
    <citation type="submission" date="2020-05" db="UniProtKB">
        <authorList>
            <consortium name="EnsemblMetazoa"/>
        </authorList>
    </citation>
    <scope>IDENTIFICATION</scope>
    <source>
        <strain evidence="6">ACHKN1017</strain>
    </source>
</reference>
<evidence type="ECO:0000313" key="7">
    <source>
        <dbReference type="Proteomes" id="UP000075881"/>
    </source>
</evidence>
<dbReference type="PANTHER" id="PTHR23259:SF70">
    <property type="entry name" value="ACCESSORY GLAND PROTEIN ACP62F-RELATED"/>
    <property type="match status" value="1"/>
</dbReference>
<dbReference type="Proteomes" id="UP000075881">
    <property type="component" value="Unassembled WGS sequence"/>
</dbReference>
<dbReference type="Gene3D" id="2.10.25.10">
    <property type="entry name" value="Laminin"/>
    <property type="match status" value="1"/>
</dbReference>
<reference evidence="7" key="1">
    <citation type="submission" date="2013-03" db="EMBL/GenBank/DDBJ databases">
        <title>The Genome Sequence of Anopheles christyi ACHKN1017.</title>
        <authorList>
            <consortium name="The Broad Institute Genomics Platform"/>
            <person name="Neafsey D.E."/>
            <person name="Besansky N."/>
            <person name="Walker B."/>
            <person name="Young S.K."/>
            <person name="Zeng Q."/>
            <person name="Gargeya S."/>
            <person name="Fitzgerald M."/>
            <person name="Haas B."/>
            <person name="Abouelleil A."/>
            <person name="Allen A.W."/>
            <person name="Alvarado L."/>
            <person name="Arachchi H.M."/>
            <person name="Berlin A.M."/>
            <person name="Chapman S.B."/>
            <person name="Gainer-Dewar J."/>
            <person name="Goldberg J."/>
            <person name="Griggs A."/>
            <person name="Gujja S."/>
            <person name="Hansen M."/>
            <person name="Howarth C."/>
            <person name="Imamovic A."/>
            <person name="Ireland A."/>
            <person name="Larimer J."/>
            <person name="McCowan C."/>
            <person name="Murphy C."/>
            <person name="Pearson M."/>
            <person name="Poon T.W."/>
            <person name="Priest M."/>
            <person name="Roberts A."/>
            <person name="Saif S."/>
            <person name="Shea T."/>
            <person name="Sisk P."/>
            <person name="Sykes S."/>
            <person name="Wortman J."/>
            <person name="Nusbaum C."/>
            <person name="Birren B."/>
        </authorList>
    </citation>
    <scope>NUCLEOTIDE SEQUENCE [LARGE SCALE GENOMIC DNA]</scope>
    <source>
        <strain evidence="7">ACHKN1017</strain>
    </source>
</reference>
<evidence type="ECO:0000313" key="6">
    <source>
        <dbReference type="EnsemblMetazoa" id="ACHR007751-PA"/>
    </source>
</evidence>
<dbReference type="AlphaFoldDB" id="A0A182KAG4"/>
<dbReference type="InterPro" id="IPR036084">
    <property type="entry name" value="Ser_inhib-like_sf"/>
</dbReference>
<keyword evidence="2" id="KW-1015">Disulfide bond</keyword>
<evidence type="ECO:0000256" key="2">
    <source>
        <dbReference type="ARBA" id="ARBA00023157"/>
    </source>
</evidence>
<feature type="region of interest" description="Disordered" evidence="3">
    <location>
        <begin position="25"/>
        <end position="73"/>
    </location>
</feature>
<dbReference type="InterPro" id="IPR002919">
    <property type="entry name" value="TIL_dom"/>
</dbReference>
<feature type="domain" description="TIL" evidence="5">
    <location>
        <begin position="78"/>
        <end position="127"/>
    </location>
</feature>
<dbReference type="VEuPathDB" id="VectorBase:ACHR007751"/>
<dbReference type="GO" id="GO:0030414">
    <property type="term" value="F:peptidase inhibitor activity"/>
    <property type="evidence" value="ECO:0007669"/>
    <property type="project" value="UniProtKB-KW"/>
</dbReference>
<dbReference type="PANTHER" id="PTHR23259">
    <property type="entry name" value="RIDDLE"/>
    <property type="match status" value="1"/>
</dbReference>
<evidence type="ECO:0000256" key="4">
    <source>
        <dbReference type="SAM" id="SignalP"/>
    </source>
</evidence>
<dbReference type="STRING" id="43041.A0A182KAG4"/>
<feature type="compositionally biased region" description="Polar residues" evidence="3">
    <location>
        <begin position="33"/>
        <end position="44"/>
    </location>
</feature>
<name>A0A182KAG4_9DIPT</name>
<organism evidence="6 7">
    <name type="scientific">Anopheles christyi</name>
    <dbReference type="NCBI Taxonomy" id="43041"/>
    <lineage>
        <taxon>Eukaryota</taxon>
        <taxon>Metazoa</taxon>
        <taxon>Ecdysozoa</taxon>
        <taxon>Arthropoda</taxon>
        <taxon>Hexapoda</taxon>
        <taxon>Insecta</taxon>
        <taxon>Pterygota</taxon>
        <taxon>Neoptera</taxon>
        <taxon>Endopterygota</taxon>
        <taxon>Diptera</taxon>
        <taxon>Nematocera</taxon>
        <taxon>Culicoidea</taxon>
        <taxon>Culicidae</taxon>
        <taxon>Anophelinae</taxon>
        <taxon>Anopheles</taxon>
    </lineage>
</organism>
<evidence type="ECO:0000256" key="3">
    <source>
        <dbReference type="SAM" id="MobiDB-lite"/>
    </source>
</evidence>
<evidence type="ECO:0000259" key="5">
    <source>
        <dbReference type="Pfam" id="PF01826"/>
    </source>
</evidence>
<feature type="signal peptide" evidence="4">
    <location>
        <begin position="1"/>
        <end position="17"/>
    </location>
</feature>
<keyword evidence="4" id="KW-0732">Signal</keyword>
<keyword evidence="1" id="KW-0646">Protease inhibitor</keyword>
<feature type="chain" id="PRO_5008125323" evidence="4">
    <location>
        <begin position="18"/>
        <end position="138"/>
    </location>
</feature>
<dbReference type="SUPFAM" id="SSF57567">
    <property type="entry name" value="Serine protease inhibitors"/>
    <property type="match status" value="1"/>
</dbReference>